<feature type="transmembrane region" description="Helical" evidence="2">
    <location>
        <begin position="93"/>
        <end position="119"/>
    </location>
</feature>
<name>A0ABX1GXL5_9ACTN</name>
<dbReference type="PANTHER" id="PTHR48125:SF12">
    <property type="entry name" value="AT HOOK TRANSCRIPTION FACTOR FAMILY-RELATED"/>
    <property type="match status" value="1"/>
</dbReference>
<sequence length="660" mass="70971">MTDQTTPRPPDAAEGSTARTPAQGVVPPGASEATRLLCAGAYVDPAYRDAVIDELYVHEERVVAPSLGWDAARVLAHALRARRLDLGWAGGILALWVLGAVLSRYLLLSFLLPSLLLALAAKLRAPGGSGGAAQRRLTALVLRWLGGLLLLFTLLSSVLVGLGQVDGEVAFVGAGIFFVLFQGFPGAEAWFSDAAQDIGPFHAWTSLVVLLLVAGCLAGQRGHIAHALTHELDPRRFPDMAADPAESAAGGRFQRLRERIRVEQHAPLVMYHPARPFCGAGRPVDGWTLAVELRPDPDRPAPPEPLSNRKILRRIDALLAQLRLPAPAAATVVRDRLRGLETDECVFLPVAGLPRRDLAPYGDSAFRRHRDEAVEEGGETRRHFLRARVGGWEEEIVTTVFVRVHTQGGMLMLEIAPHVLRPVRESFGEADRFAHQYRNNTPLGKAAWALGRVPRSLPFAVVVLGRGTALSWRTLTGGHESALPDGPARSVRELGSDSEQSLFQEMDVRRYLKSVQDRIAHGVREVLREAGYRTDEFAQKIVNVSGGGVHIESVQGALAIGDHNTVGNQEQAAEAAAGARRSAEAAAEARLAAEAERRRAAETEARRGTPPGAPTPPPAPQPPPRRAEPAGPTVPPQQGAPRPAPRAANPEPGGTDDDRP</sequence>
<evidence type="ECO:0000313" key="3">
    <source>
        <dbReference type="EMBL" id="NKI40538.1"/>
    </source>
</evidence>
<keyword evidence="2" id="KW-1133">Transmembrane helix</keyword>
<feature type="transmembrane region" description="Helical" evidence="2">
    <location>
        <begin position="169"/>
        <end position="191"/>
    </location>
</feature>
<feature type="region of interest" description="Disordered" evidence="1">
    <location>
        <begin position="569"/>
        <end position="660"/>
    </location>
</feature>
<comment type="caution">
    <text evidence="3">The sequence shown here is derived from an EMBL/GenBank/DDBJ whole genome shotgun (WGS) entry which is preliminary data.</text>
</comment>
<dbReference type="EMBL" id="JAAWWP010000002">
    <property type="protein sequence ID" value="NKI40538.1"/>
    <property type="molecule type" value="Genomic_DNA"/>
</dbReference>
<feature type="compositionally biased region" description="Basic and acidic residues" evidence="1">
    <location>
        <begin position="591"/>
        <end position="607"/>
    </location>
</feature>
<accession>A0ABX1GXL5</accession>
<dbReference type="PANTHER" id="PTHR48125">
    <property type="entry name" value="LP07818P1"/>
    <property type="match status" value="1"/>
</dbReference>
<feature type="compositionally biased region" description="Low complexity" evidence="1">
    <location>
        <begin position="570"/>
        <end position="590"/>
    </location>
</feature>
<dbReference type="Proteomes" id="UP000772196">
    <property type="component" value="Unassembled WGS sequence"/>
</dbReference>
<evidence type="ECO:0000256" key="2">
    <source>
        <dbReference type="SAM" id="Phobius"/>
    </source>
</evidence>
<keyword evidence="4" id="KW-1185">Reference proteome</keyword>
<organism evidence="3 4">
    <name type="scientific">Streptomyces physcomitrii</name>
    <dbReference type="NCBI Taxonomy" id="2724184"/>
    <lineage>
        <taxon>Bacteria</taxon>
        <taxon>Bacillati</taxon>
        <taxon>Actinomycetota</taxon>
        <taxon>Actinomycetes</taxon>
        <taxon>Kitasatosporales</taxon>
        <taxon>Streptomycetaceae</taxon>
        <taxon>Streptomyces</taxon>
    </lineage>
</organism>
<protein>
    <recommendedName>
        <fullName evidence="5">Integral membrane protein</fullName>
    </recommendedName>
</protein>
<proteinExistence type="predicted"/>
<dbReference type="RefSeq" id="WP_168536122.1">
    <property type="nucleotide sequence ID" value="NZ_JAAWWP010000002.1"/>
</dbReference>
<keyword evidence="2" id="KW-0812">Transmembrane</keyword>
<evidence type="ECO:0000313" key="4">
    <source>
        <dbReference type="Proteomes" id="UP000772196"/>
    </source>
</evidence>
<gene>
    <name evidence="3" type="ORF">HFV08_04575</name>
</gene>
<feature type="compositionally biased region" description="Pro residues" evidence="1">
    <location>
        <begin position="611"/>
        <end position="624"/>
    </location>
</feature>
<feature type="region of interest" description="Disordered" evidence="1">
    <location>
        <begin position="1"/>
        <end position="28"/>
    </location>
</feature>
<evidence type="ECO:0008006" key="5">
    <source>
        <dbReference type="Google" id="ProtNLM"/>
    </source>
</evidence>
<feature type="compositionally biased region" description="Low complexity" evidence="1">
    <location>
        <begin position="636"/>
        <end position="653"/>
    </location>
</feature>
<keyword evidence="2" id="KW-0472">Membrane</keyword>
<feature type="transmembrane region" description="Helical" evidence="2">
    <location>
        <begin position="140"/>
        <end position="163"/>
    </location>
</feature>
<reference evidence="3 4" key="1">
    <citation type="submission" date="2020-04" db="EMBL/GenBank/DDBJ databases">
        <title>Phylogenetic Diversity and Antibacterial Activity against Ralstonia solanacearum of Endophytic Actinomycete Isolated from Moss.</title>
        <authorList>
            <person name="Zhuang X."/>
        </authorList>
    </citation>
    <scope>NUCLEOTIDE SEQUENCE [LARGE SCALE GENOMIC DNA]</scope>
    <source>
        <strain evidence="3 4">LD120</strain>
    </source>
</reference>
<evidence type="ECO:0000256" key="1">
    <source>
        <dbReference type="SAM" id="MobiDB-lite"/>
    </source>
</evidence>